<dbReference type="Pfam" id="PF19672">
    <property type="entry name" value="DUF6175"/>
    <property type="match status" value="1"/>
</dbReference>
<dbReference type="OrthoDB" id="6114825at2"/>
<dbReference type="AlphaFoldDB" id="A0A1R1MJS7"/>
<dbReference type="PROSITE" id="PS51257">
    <property type="entry name" value="PROKAR_LIPOPROTEIN"/>
    <property type="match status" value="1"/>
</dbReference>
<evidence type="ECO:0000256" key="1">
    <source>
        <dbReference type="SAM" id="SignalP"/>
    </source>
</evidence>
<accession>A0A1R1MJS7</accession>
<reference evidence="2 3" key="1">
    <citation type="submission" date="2016-10" db="EMBL/GenBank/DDBJ databases">
        <title>Genome sequence of a sulfur-reducing bacterium Desulfurobacterium indicum K6013.</title>
        <authorList>
            <person name="Cao J."/>
            <person name="Shao Z."/>
            <person name="Alain K."/>
            <person name="Jebbar M."/>
        </authorList>
    </citation>
    <scope>NUCLEOTIDE SEQUENCE [LARGE SCALE GENOMIC DNA]</scope>
    <source>
        <strain evidence="2 3">K6013</strain>
    </source>
</reference>
<comment type="caution">
    <text evidence="2">The sequence shown here is derived from an EMBL/GenBank/DDBJ whole genome shotgun (WGS) entry which is preliminary data.</text>
</comment>
<dbReference type="InterPro" id="IPR046173">
    <property type="entry name" value="DUF6175"/>
</dbReference>
<evidence type="ECO:0000313" key="3">
    <source>
        <dbReference type="Proteomes" id="UP000187408"/>
    </source>
</evidence>
<feature type="signal peptide" evidence="1">
    <location>
        <begin position="1"/>
        <end position="22"/>
    </location>
</feature>
<gene>
    <name evidence="2" type="ORF">BLW93_07050</name>
</gene>
<keyword evidence="3" id="KW-1185">Reference proteome</keyword>
<dbReference type="RefSeq" id="WP_076713395.1">
    <property type="nucleotide sequence ID" value="NZ_MOEN01000029.1"/>
</dbReference>
<sequence>MKKKVTLLLVGLLLSTSCASKGKQLCRIPNTVEPLSREAQFVESSSTAEYIILATGKGCTVNQARNDARKAAIWFVLFSGDRPLLQTSKERRKAKAILGEILRNPQNYIRWESEPKSKRKEGPYIVMSFLFKVDVEALKQKLLDEGVLESTEDISEEVGLPFIAVLPASKDEFSKFAVTVIEEYLQDRDYEVYVPEGNEKIDKIIKTVAALEGKTDPYYMEAMQAGSDIFVKVKTSVWKVNKYGRTFLKASAEAKAYETATGKLLGASTGFSPERNVTSPEAVVQEATNDLADKITLQIRKAWIKETRKGKPFKVVVFSSENQFRDVDRNIYRIFRKLSRRPIKRLASGKSATTYVVYIKNTPNAYELFMKLEDMYSGPGKLEKVLDTGSLLIIKAGSGDTDIEIE</sequence>
<dbReference type="EMBL" id="MOEN01000029">
    <property type="protein sequence ID" value="OMH40072.1"/>
    <property type="molecule type" value="Genomic_DNA"/>
</dbReference>
<dbReference type="Proteomes" id="UP000187408">
    <property type="component" value="Unassembled WGS sequence"/>
</dbReference>
<dbReference type="STRING" id="1914305.BLW93_07050"/>
<proteinExistence type="predicted"/>
<organism evidence="2 3">
    <name type="scientific">Desulfurobacterium indicum</name>
    <dbReference type="NCBI Taxonomy" id="1914305"/>
    <lineage>
        <taxon>Bacteria</taxon>
        <taxon>Pseudomonadati</taxon>
        <taxon>Aquificota</taxon>
        <taxon>Aquificia</taxon>
        <taxon>Desulfurobacteriales</taxon>
        <taxon>Desulfurobacteriaceae</taxon>
        <taxon>Desulfurobacterium</taxon>
    </lineage>
</organism>
<keyword evidence="1" id="KW-0732">Signal</keyword>
<feature type="chain" id="PRO_5012932537" evidence="1">
    <location>
        <begin position="23"/>
        <end position="406"/>
    </location>
</feature>
<name>A0A1R1MJS7_9BACT</name>
<evidence type="ECO:0000313" key="2">
    <source>
        <dbReference type="EMBL" id="OMH40072.1"/>
    </source>
</evidence>
<protein>
    <submittedName>
        <fullName evidence="2">Uncharacterized protein</fullName>
    </submittedName>
</protein>